<gene>
    <name evidence="1" type="ORF">A3D49_00175</name>
</gene>
<reference evidence="1 2" key="1">
    <citation type="journal article" date="2016" name="Nat. Commun.">
        <title>Thousands of microbial genomes shed light on interconnected biogeochemical processes in an aquifer system.</title>
        <authorList>
            <person name="Anantharaman K."/>
            <person name="Brown C.T."/>
            <person name="Hug L.A."/>
            <person name="Sharon I."/>
            <person name="Castelle C.J."/>
            <person name="Probst A.J."/>
            <person name="Thomas B.C."/>
            <person name="Singh A."/>
            <person name="Wilkins M.J."/>
            <person name="Karaoz U."/>
            <person name="Brodie E.L."/>
            <person name="Williams K.H."/>
            <person name="Hubbard S.S."/>
            <person name="Banfield J.F."/>
        </authorList>
    </citation>
    <scope>NUCLEOTIDE SEQUENCE [LARGE SCALE GENOMIC DNA]</scope>
</reference>
<name>A0A1G2TG85_9BACT</name>
<protein>
    <submittedName>
        <fullName evidence="1">Uncharacterized protein</fullName>
    </submittedName>
</protein>
<organism evidence="1 2">
    <name type="scientific">Candidatus Zambryskibacteria bacterium RIFCSPHIGHO2_02_FULL_43_37</name>
    <dbReference type="NCBI Taxonomy" id="1802749"/>
    <lineage>
        <taxon>Bacteria</taxon>
        <taxon>Candidatus Zambryskiibacteriota</taxon>
    </lineage>
</organism>
<proteinExistence type="predicted"/>
<sequence length="68" mass="7678">MLSAGYEVMMDTAFVRIVIFLDIPVPPLINGGTCAHLQIIVFAEKAAYFFCQALHPFELFWMTRVIVA</sequence>
<dbReference type="EMBL" id="MHVS01000005">
    <property type="protein sequence ID" value="OHA96305.1"/>
    <property type="molecule type" value="Genomic_DNA"/>
</dbReference>
<dbReference type="Proteomes" id="UP000177279">
    <property type="component" value="Unassembled WGS sequence"/>
</dbReference>
<evidence type="ECO:0000313" key="1">
    <source>
        <dbReference type="EMBL" id="OHA96305.1"/>
    </source>
</evidence>
<dbReference type="AlphaFoldDB" id="A0A1G2TG85"/>
<accession>A0A1G2TG85</accession>
<evidence type="ECO:0000313" key="2">
    <source>
        <dbReference type="Proteomes" id="UP000177279"/>
    </source>
</evidence>
<comment type="caution">
    <text evidence="1">The sequence shown here is derived from an EMBL/GenBank/DDBJ whole genome shotgun (WGS) entry which is preliminary data.</text>
</comment>